<dbReference type="AlphaFoldDB" id="A0A8J2Q3G7"/>
<organism evidence="2 3">
    <name type="scientific">Cercopithifilaria johnstoni</name>
    <dbReference type="NCBI Taxonomy" id="2874296"/>
    <lineage>
        <taxon>Eukaryota</taxon>
        <taxon>Metazoa</taxon>
        <taxon>Ecdysozoa</taxon>
        <taxon>Nematoda</taxon>
        <taxon>Chromadorea</taxon>
        <taxon>Rhabditida</taxon>
        <taxon>Spirurina</taxon>
        <taxon>Spiruromorpha</taxon>
        <taxon>Filarioidea</taxon>
        <taxon>Onchocercidae</taxon>
        <taxon>Cercopithifilaria</taxon>
    </lineage>
</organism>
<dbReference type="Proteomes" id="UP000746747">
    <property type="component" value="Unassembled WGS sequence"/>
</dbReference>
<sequence>MQNKGRKRKRMCIISSYVLMKRGKCKPALTTFSYDDDVSMEDSGLAKRRGTFVSPLTPYTPPHNLRNQQ</sequence>
<protein>
    <submittedName>
        <fullName evidence="2">Uncharacterized protein</fullName>
    </submittedName>
</protein>
<feature type="region of interest" description="Disordered" evidence="1">
    <location>
        <begin position="45"/>
        <end position="69"/>
    </location>
</feature>
<name>A0A8J2Q3G7_9BILA</name>
<keyword evidence="3" id="KW-1185">Reference proteome</keyword>
<evidence type="ECO:0000313" key="2">
    <source>
        <dbReference type="EMBL" id="CAG9534481.1"/>
    </source>
</evidence>
<accession>A0A8J2Q3G7</accession>
<dbReference type="EMBL" id="CAKAEH010001313">
    <property type="protein sequence ID" value="CAG9534481.1"/>
    <property type="molecule type" value="Genomic_DNA"/>
</dbReference>
<gene>
    <name evidence="2" type="ORF">CJOHNSTONI_LOCUS4613</name>
</gene>
<comment type="caution">
    <text evidence="2">The sequence shown here is derived from an EMBL/GenBank/DDBJ whole genome shotgun (WGS) entry which is preliminary data.</text>
</comment>
<proteinExistence type="predicted"/>
<evidence type="ECO:0000313" key="3">
    <source>
        <dbReference type="Proteomes" id="UP000746747"/>
    </source>
</evidence>
<reference evidence="2" key="1">
    <citation type="submission" date="2021-09" db="EMBL/GenBank/DDBJ databases">
        <authorList>
            <consortium name="Pathogen Informatics"/>
        </authorList>
    </citation>
    <scope>NUCLEOTIDE SEQUENCE</scope>
</reference>
<evidence type="ECO:0000256" key="1">
    <source>
        <dbReference type="SAM" id="MobiDB-lite"/>
    </source>
</evidence>